<dbReference type="AlphaFoldDB" id="A0AAU0UJK7"/>
<dbReference type="InterPro" id="IPR001867">
    <property type="entry name" value="OmpR/PhoB-type_DNA-bd"/>
</dbReference>
<dbReference type="GO" id="GO:0042802">
    <property type="term" value="F:identical protein binding"/>
    <property type="evidence" value="ECO:0007669"/>
    <property type="project" value="UniProtKB-ARBA"/>
</dbReference>
<organism evidence="16 17">
    <name type="scientific">Metallumcola ferriviriculae</name>
    <dbReference type="NCBI Taxonomy" id="3039180"/>
    <lineage>
        <taxon>Bacteria</taxon>
        <taxon>Bacillati</taxon>
        <taxon>Bacillota</taxon>
        <taxon>Clostridia</taxon>
        <taxon>Neomoorellales</taxon>
        <taxon>Desulfitibacteraceae</taxon>
        <taxon>Metallumcola</taxon>
    </lineage>
</organism>
<evidence type="ECO:0000313" key="16">
    <source>
        <dbReference type="EMBL" id="WRO20474.1"/>
    </source>
</evidence>
<evidence type="ECO:0000313" key="17">
    <source>
        <dbReference type="Proteomes" id="UP001329915"/>
    </source>
</evidence>
<evidence type="ECO:0000256" key="12">
    <source>
        <dbReference type="PROSITE-ProRule" id="PRU00169"/>
    </source>
</evidence>
<name>A0AAU0UJK7_9FIRM</name>
<evidence type="ECO:0000256" key="3">
    <source>
        <dbReference type="ARBA" id="ARBA00022490"/>
    </source>
</evidence>
<evidence type="ECO:0000256" key="6">
    <source>
        <dbReference type="ARBA" id="ARBA00023015"/>
    </source>
</evidence>
<dbReference type="FunFam" id="1.10.10.10:FF:000210">
    <property type="entry name" value="Winged-helix transcriptional response regulator KdpE"/>
    <property type="match status" value="1"/>
</dbReference>
<dbReference type="InterPro" id="IPR011006">
    <property type="entry name" value="CheY-like_superfamily"/>
</dbReference>
<feature type="DNA-binding region" description="OmpR/PhoB-type" evidence="13">
    <location>
        <begin position="129"/>
        <end position="228"/>
    </location>
</feature>
<evidence type="ECO:0000256" key="8">
    <source>
        <dbReference type="ARBA" id="ARBA00023163"/>
    </source>
</evidence>
<dbReference type="FunFam" id="3.40.50.2300:FF:000021">
    <property type="entry name" value="Two-component system response regulator KdpE"/>
    <property type="match status" value="1"/>
</dbReference>
<keyword evidence="6" id="KW-0805">Transcription regulation</keyword>
<dbReference type="GO" id="GO:0000987">
    <property type="term" value="F:cis-regulatory region sequence-specific DNA binding"/>
    <property type="evidence" value="ECO:0007669"/>
    <property type="project" value="UniProtKB-ARBA"/>
</dbReference>
<feature type="modified residue" description="4-aspartylphosphate" evidence="12">
    <location>
        <position position="56"/>
    </location>
</feature>
<dbReference type="PANTHER" id="PTHR48111">
    <property type="entry name" value="REGULATOR OF RPOS"/>
    <property type="match status" value="1"/>
</dbReference>
<dbReference type="Gene3D" id="6.10.250.690">
    <property type="match status" value="1"/>
</dbReference>
<keyword evidence="5" id="KW-0902">Two-component regulatory system</keyword>
<evidence type="ECO:0000256" key="10">
    <source>
        <dbReference type="ARBA" id="ARBA00057085"/>
    </source>
</evidence>
<dbReference type="GO" id="GO:0000156">
    <property type="term" value="F:phosphorelay response regulator activity"/>
    <property type="evidence" value="ECO:0007669"/>
    <property type="project" value="TreeGrafter"/>
</dbReference>
<dbReference type="KEGG" id="dbc:MFMK1_000244"/>
<dbReference type="SMART" id="SM00862">
    <property type="entry name" value="Trans_reg_C"/>
    <property type="match status" value="1"/>
</dbReference>
<protein>
    <recommendedName>
        <fullName evidence="2">Stage 0 sporulation protein A homolog</fullName>
    </recommendedName>
    <alternativeName>
        <fullName evidence="11">Transcriptional regulatory protein KdpE</fullName>
    </alternativeName>
</protein>
<dbReference type="PROSITE" id="PS51755">
    <property type="entry name" value="OMPR_PHOB"/>
    <property type="match status" value="1"/>
</dbReference>
<comment type="function">
    <text evidence="10">Member of the two-component regulatory system KdpD/KdpE involved in the regulation of the kdp operon. Upon phosphorylation by KdpD, functions as a transcription regulator by direct binding to promoter regions of target genes to positively regulate their expression.</text>
</comment>
<evidence type="ECO:0000256" key="5">
    <source>
        <dbReference type="ARBA" id="ARBA00023012"/>
    </source>
</evidence>
<dbReference type="GO" id="GO:0032993">
    <property type="term" value="C:protein-DNA complex"/>
    <property type="evidence" value="ECO:0007669"/>
    <property type="project" value="TreeGrafter"/>
</dbReference>
<dbReference type="PROSITE" id="PS50110">
    <property type="entry name" value="RESPONSE_REGULATORY"/>
    <property type="match status" value="1"/>
</dbReference>
<keyword evidence="8" id="KW-0804">Transcription</keyword>
<dbReference type="Gene3D" id="3.40.50.2300">
    <property type="match status" value="1"/>
</dbReference>
<evidence type="ECO:0000256" key="2">
    <source>
        <dbReference type="ARBA" id="ARBA00018672"/>
    </source>
</evidence>
<dbReference type="Proteomes" id="UP001329915">
    <property type="component" value="Chromosome"/>
</dbReference>
<feature type="domain" description="Response regulatory" evidence="14">
    <location>
        <begin position="7"/>
        <end position="120"/>
    </location>
</feature>
<keyword evidence="17" id="KW-1185">Reference proteome</keyword>
<evidence type="ECO:0000256" key="13">
    <source>
        <dbReference type="PROSITE-ProRule" id="PRU01091"/>
    </source>
</evidence>
<sequence length="231" mass="26014">MSGNGARILVIDDEQQIRKMLKVALTAQGYKVEEAGLGQEGLERVALFHPDLVILDLGLPDIDGFEVIDNLREWSQVPVVILSVKEQEEDKVRALDAGAADYVTKPFGMGELLARIRVALRHAANTEDEPVIGLGELTIDLAHRQVIVSGKEIRLTPIEYDILKNLAQHAGKVLTHRQLLSAIWGKEYQNQHHYLRVYIGQLRRKIEPDPTQPTYIITDPGVGYRLMIIEW</sequence>
<dbReference type="CDD" id="cd17620">
    <property type="entry name" value="REC_OmpR_KdpE-like"/>
    <property type="match status" value="1"/>
</dbReference>
<dbReference type="GO" id="GO:0005829">
    <property type="term" value="C:cytosol"/>
    <property type="evidence" value="ECO:0007669"/>
    <property type="project" value="TreeGrafter"/>
</dbReference>
<keyword evidence="3" id="KW-0963">Cytoplasm</keyword>
<gene>
    <name evidence="16" type="ORF">MFMK1_000244</name>
</gene>
<evidence type="ECO:0000256" key="9">
    <source>
        <dbReference type="ARBA" id="ARBA00024867"/>
    </source>
</evidence>
<dbReference type="Pfam" id="PF00072">
    <property type="entry name" value="Response_reg"/>
    <property type="match status" value="1"/>
</dbReference>
<proteinExistence type="predicted"/>
<dbReference type="GO" id="GO:0045893">
    <property type="term" value="P:positive regulation of DNA-templated transcription"/>
    <property type="evidence" value="ECO:0007669"/>
    <property type="project" value="UniProtKB-ARBA"/>
</dbReference>
<evidence type="ECO:0000259" key="15">
    <source>
        <dbReference type="PROSITE" id="PS51755"/>
    </source>
</evidence>
<feature type="domain" description="OmpR/PhoB-type" evidence="15">
    <location>
        <begin position="129"/>
        <end position="228"/>
    </location>
</feature>
<dbReference type="Gene3D" id="1.10.10.10">
    <property type="entry name" value="Winged helix-like DNA-binding domain superfamily/Winged helix DNA-binding domain"/>
    <property type="match status" value="1"/>
</dbReference>
<dbReference type="InterPro" id="IPR039420">
    <property type="entry name" value="WalR-like"/>
</dbReference>
<dbReference type="SUPFAM" id="SSF52172">
    <property type="entry name" value="CheY-like"/>
    <property type="match status" value="1"/>
</dbReference>
<accession>A0AAU0UJK7</accession>
<dbReference type="RefSeq" id="WP_366923369.1">
    <property type="nucleotide sequence ID" value="NZ_CP121694.1"/>
</dbReference>
<evidence type="ECO:0000259" key="14">
    <source>
        <dbReference type="PROSITE" id="PS50110"/>
    </source>
</evidence>
<dbReference type="EMBL" id="CP121694">
    <property type="protein sequence ID" value="WRO20474.1"/>
    <property type="molecule type" value="Genomic_DNA"/>
</dbReference>
<evidence type="ECO:0000256" key="7">
    <source>
        <dbReference type="ARBA" id="ARBA00023125"/>
    </source>
</evidence>
<reference evidence="16 17" key="1">
    <citation type="submission" date="2023-04" db="EMBL/GenBank/DDBJ databases">
        <authorList>
            <person name="Hsu D."/>
        </authorList>
    </citation>
    <scope>NUCLEOTIDE SEQUENCE [LARGE SCALE GENOMIC DNA]</scope>
    <source>
        <strain evidence="16 17">MK1</strain>
    </source>
</reference>
<evidence type="ECO:0000256" key="4">
    <source>
        <dbReference type="ARBA" id="ARBA00022553"/>
    </source>
</evidence>
<dbReference type="SMART" id="SM00448">
    <property type="entry name" value="REC"/>
    <property type="match status" value="1"/>
</dbReference>
<comment type="subcellular location">
    <subcellularLocation>
        <location evidence="1">Cytoplasm</location>
    </subcellularLocation>
</comment>
<dbReference type="Pfam" id="PF00486">
    <property type="entry name" value="Trans_reg_C"/>
    <property type="match status" value="1"/>
</dbReference>
<comment type="function">
    <text evidence="9">May play the central regulatory role in sporulation. It may be an element of the effector pathway responsible for the activation of sporulation genes in response to nutritional stress. Spo0A may act in concert with spo0H (a sigma factor) to control the expression of some genes that are critical to the sporulation process.</text>
</comment>
<keyword evidence="4 12" id="KW-0597">Phosphoprotein</keyword>
<dbReference type="InterPro" id="IPR001789">
    <property type="entry name" value="Sig_transdc_resp-reg_receiver"/>
</dbReference>
<keyword evidence="7 13" id="KW-0238">DNA-binding</keyword>
<evidence type="ECO:0000256" key="1">
    <source>
        <dbReference type="ARBA" id="ARBA00004496"/>
    </source>
</evidence>
<dbReference type="PANTHER" id="PTHR48111:SF50">
    <property type="entry name" value="KDP OPERON TRANSCRIPTIONAL REGULATORY PROTEIN KDPE"/>
    <property type="match status" value="1"/>
</dbReference>
<evidence type="ECO:0000256" key="11">
    <source>
        <dbReference type="ARBA" id="ARBA00074083"/>
    </source>
</evidence>
<dbReference type="CDD" id="cd00383">
    <property type="entry name" value="trans_reg_C"/>
    <property type="match status" value="1"/>
</dbReference>
<dbReference type="InterPro" id="IPR036388">
    <property type="entry name" value="WH-like_DNA-bd_sf"/>
</dbReference>